<gene>
    <name evidence="1" type="ORF">JTE90_020187</name>
</gene>
<evidence type="ECO:0008006" key="3">
    <source>
        <dbReference type="Google" id="ProtNLM"/>
    </source>
</evidence>
<reference evidence="1 2" key="1">
    <citation type="journal article" date="2022" name="Nat. Ecol. Evol.">
        <title>A masculinizing supergene underlies an exaggerated male reproductive morph in a spider.</title>
        <authorList>
            <person name="Hendrickx F."/>
            <person name="De Corte Z."/>
            <person name="Sonet G."/>
            <person name="Van Belleghem S.M."/>
            <person name="Kostlbacher S."/>
            <person name="Vangestel C."/>
        </authorList>
    </citation>
    <scope>NUCLEOTIDE SEQUENCE [LARGE SCALE GENOMIC DNA]</scope>
    <source>
        <strain evidence="1">W744_W776</strain>
    </source>
</reference>
<dbReference type="AlphaFoldDB" id="A0AAV6U0C7"/>
<sequence>MLLILTKLSLGRDATRAYITGDFTEAGLIDDVSDFEAASLASLEDWLGFYKEEYKYVGKVVGRYYDQDGQPTKELLSIKEKMNTVQKNKYQDEVDKQTFPPCNSEWSKEKGSKSRWCDRSWVGVPRELHVEGRDPRCGLHQELWTPLSGPRHQKESGDLDHPGLKEYPGCPEFLKRAVFHILERGYSAGCNVP</sequence>
<dbReference type="InterPro" id="IPR050577">
    <property type="entry name" value="MAPR/NEUFC/NENF-like"/>
</dbReference>
<evidence type="ECO:0000313" key="1">
    <source>
        <dbReference type="EMBL" id="KAG8177907.1"/>
    </source>
</evidence>
<dbReference type="PANTHER" id="PTHR10281">
    <property type="entry name" value="MEMBRANE-ASSOCIATED PROGESTERONE RECEPTOR COMPONENT-RELATED"/>
    <property type="match status" value="1"/>
</dbReference>
<organism evidence="1 2">
    <name type="scientific">Oedothorax gibbosus</name>
    <dbReference type="NCBI Taxonomy" id="931172"/>
    <lineage>
        <taxon>Eukaryota</taxon>
        <taxon>Metazoa</taxon>
        <taxon>Ecdysozoa</taxon>
        <taxon>Arthropoda</taxon>
        <taxon>Chelicerata</taxon>
        <taxon>Arachnida</taxon>
        <taxon>Araneae</taxon>
        <taxon>Araneomorphae</taxon>
        <taxon>Entelegynae</taxon>
        <taxon>Araneoidea</taxon>
        <taxon>Linyphiidae</taxon>
        <taxon>Erigoninae</taxon>
        <taxon>Oedothorax</taxon>
    </lineage>
</organism>
<dbReference type="Gene3D" id="3.10.120.10">
    <property type="entry name" value="Cytochrome b5-like heme/steroid binding domain"/>
    <property type="match status" value="1"/>
</dbReference>
<dbReference type="PANTHER" id="PTHR10281:SF4">
    <property type="entry name" value="NEUFERRICIN"/>
    <property type="match status" value="1"/>
</dbReference>
<proteinExistence type="predicted"/>
<protein>
    <recommendedName>
        <fullName evidence="3">Neuferricin</fullName>
    </recommendedName>
</protein>
<dbReference type="SUPFAM" id="SSF55856">
    <property type="entry name" value="Cytochrome b5-like heme/steroid binding domain"/>
    <property type="match status" value="1"/>
</dbReference>
<dbReference type="Proteomes" id="UP000827092">
    <property type="component" value="Unassembled WGS sequence"/>
</dbReference>
<evidence type="ECO:0000313" key="2">
    <source>
        <dbReference type="Proteomes" id="UP000827092"/>
    </source>
</evidence>
<dbReference type="GO" id="GO:0012505">
    <property type="term" value="C:endomembrane system"/>
    <property type="evidence" value="ECO:0007669"/>
    <property type="project" value="TreeGrafter"/>
</dbReference>
<accession>A0AAV6U0C7</accession>
<comment type="caution">
    <text evidence="1">The sequence shown here is derived from an EMBL/GenBank/DDBJ whole genome shotgun (WGS) entry which is preliminary data.</text>
</comment>
<dbReference type="EMBL" id="JAFNEN010000737">
    <property type="protein sequence ID" value="KAG8177907.1"/>
    <property type="molecule type" value="Genomic_DNA"/>
</dbReference>
<dbReference type="InterPro" id="IPR036400">
    <property type="entry name" value="Cyt_B5-like_heme/steroid_sf"/>
</dbReference>
<dbReference type="GO" id="GO:0016020">
    <property type="term" value="C:membrane"/>
    <property type="evidence" value="ECO:0007669"/>
    <property type="project" value="TreeGrafter"/>
</dbReference>
<name>A0AAV6U0C7_9ARAC</name>
<keyword evidence="2" id="KW-1185">Reference proteome</keyword>